<keyword evidence="1" id="KW-0472">Membrane</keyword>
<sequence>MSIAETVLIYGVIPLAITAVIAGLSFTARVPKQARYKLGEKWTREPIWWAAIDEQTHGGHGGHAAIESGHSVIGGVASGKW</sequence>
<dbReference type="Proteomes" id="UP001152755">
    <property type="component" value="Unassembled WGS sequence"/>
</dbReference>
<evidence type="ECO:0000256" key="1">
    <source>
        <dbReference type="SAM" id="Phobius"/>
    </source>
</evidence>
<comment type="caution">
    <text evidence="2">The sequence shown here is derived from an EMBL/GenBank/DDBJ whole genome shotgun (WGS) entry which is preliminary data.</text>
</comment>
<protein>
    <submittedName>
        <fullName evidence="2">Uncharacterized protein</fullName>
    </submittedName>
</protein>
<evidence type="ECO:0000313" key="2">
    <source>
        <dbReference type="EMBL" id="MDG3013203.1"/>
    </source>
</evidence>
<gene>
    <name evidence="2" type="ORF">NVS88_01370</name>
</gene>
<dbReference type="EMBL" id="JANRHA010000001">
    <property type="protein sequence ID" value="MDG3013203.1"/>
    <property type="molecule type" value="Genomic_DNA"/>
</dbReference>
<accession>A0A9X4M152</accession>
<keyword evidence="3" id="KW-1185">Reference proteome</keyword>
<proteinExistence type="predicted"/>
<name>A0A9X4M152_9ACTN</name>
<keyword evidence="1" id="KW-0812">Transmembrane</keyword>
<keyword evidence="1" id="KW-1133">Transmembrane helix</keyword>
<feature type="transmembrane region" description="Helical" evidence="1">
    <location>
        <begin position="6"/>
        <end position="28"/>
    </location>
</feature>
<reference evidence="2" key="1">
    <citation type="submission" date="2022-08" db="EMBL/GenBank/DDBJ databases">
        <title>Genome analysis of Corynebacteriales strain.</title>
        <authorList>
            <person name="Lee S.D."/>
        </authorList>
    </citation>
    <scope>NUCLEOTIDE SEQUENCE</scope>
    <source>
        <strain evidence="2">D3-21</strain>
    </source>
</reference>
<evidence type="ECO:0000313" key="3">
    <source>
        <dbReference type="Proteomes" id="UP001152755"/>
    </source>
</evidence>
<dbReference type="AlphaFoldDB" id="A0A9X4M152"/>
<dbReference type="RefSeq" id="WP_332518979.1">
    <property type="nucleotide sequence ID" value="NZ_JANRHA010000001.1"/>
</dbReference>
<organism evidence="2 3">
    <name type="scientific">Speluncibacter jeojiensis</name>
    <dbReference type="NCBI Taxonomy" id="2710754"/>
    <lineage>
        <taxon>Bacteria</taxon>
        <taxon>Bacillati</taxon>
        <taxon>Actinomycetota</taxon>
        <taxon>Actinomycetes</taxon>
        <taxon>Mycobacteriales</taxon>
        <taxon>Speluncibacteraceae</taxon>
        <taxon>Speluncibacter</taxon>
    </lineage>
</organism>